<keyword evidence="8" id="KW-1185">Reference proteome</keyword>
<feature type="transmembrane region" description="Helical" evidence="5">
    <location>
        <begin position="126"/>
        <end position="142"/>
    </location>
</feature>
<dbReference type="PANTHER" id="PTHR43847:SF1">
    <property type="entry name" value="BLL3993 PROTEIN"/>
    <property type="match status" value="1"/>
</dbReference>
<comment type="subcellular location">
    <subcellularLocation>
        <location evidence="1">Membrane</location>
        <topology evidence="1">Multi-pass membrane protein</topology>
    </subcellularLocation>
</comment>
<evidence type="ECO:0000256" key="2">
    <source>
        <dbReference type="ARBA" id="ARBA00022692"/>
    </source>
</evidence>
<evidence type="ECO:0000313" key="8">
    <source>
        <dbReference type="Proteomes" id="UP000295438"/>
    </source>
</evidence>
<feature type="transmembrane region" description="Helical" evidence="5">
    <location>
        <begin position="73"/>
        <end position="90"/>
    </location>
</feature>
<feature type="transmembrane region" description="Helical" evidence="5">
    <location>
        <begin position="6"/>
        <end position="22"/>
    </location>
</feature>
<dbReference type="InterPro" id="IPR009915">
    <property type="entry name" value="NnrU_dom"/>
</dbReference>
<keyword evidence="4 5" id="KW-0472">Membrane</keyword>
<feature type="transmembrane region" description="Helical" evidence="5">
    <location>
        <begin position="42"/>
        <end position="61"/>
    </location>
</feature>
<sequence>MNYIYLILLWAVFYASHSFLASGKLKRKLESKLGKAYKWYRLFYSLFSLLFFVILVLYSIRIPAERILAEGDLLIYFGYMAASFGTIIIVQSSKMWSIGKFIGTRPEEPQTEKKLIRAGWYSRMRHPLYAGLLLIFLGYFFVAGTYSAMVHLACLIAYLPIGIYFEEKNLFAEFGDAYKKYREEVPAIFPKMRFW</sequence>
<gene>
    <name evidence="7" type="ORF">E1898_11825</name>
</gene>
<name>A0A4R5UYD4_9BACT</name>
<protein>
    <submittedName>
        <fullName evidence="7">Isoprenylcysteine carboxylmethyltransferase family protein</fullName>
    </submittedName>
</protein>
<evidence type="ECO:0000256" key="5">
    <source>
        <dbReference type="SAM" id="Phobius"/>
    </source>
</evidence>
<dbReference type="GO" id="GO:0008168">
    <property type="term" value="F:methyltransferase activity"/>
    <property type="evidence" value="ECO:0007669"/>
    <property type="project" value="UniProtKB-KW"/>
</dbReference>
<dbReference type="Proteomes" id="UP000295438">
    <property type="component" value="Unassembled WGS sequence"/>
</dbReference>
<dbReference type="InterPro" id="IPR052527">
    <property type="entry name" value="Metal_cation-efflux_comp"/>
</dbReference>
<comment type="caution">
    <text evidence="7">The sequence shown here is derived from an EMBL/GenBank/DDBJ whole genome shotgun (WGS) entry which is preliminary data.</text>
</comment>
<proteinExistence type="predicted"/>
<keyword evidence="7" id="KW-0808">Transferase</keyword>
<evidence type="ECO:0000256" key="3">
    <source>
        <dbReference type="ARBA" id="ARBA00022989"/>
    </source>
</evidence>
<evidence type="ECO:0000313" key="7">
    <source>
        <dbReference type="EMBL" id="TDK44352.1"/>
    </source>
</evidence>
<dbReference type="Gene3D" id="1.20.120.1630">
    <property type="match status" value="1"/>
</dbReference>
<dbReference type="EMBL" id="SMUW01000034">
    <property type="protein sequence ID" value="TDK44352.1"/>
    <property type="molecule type" value="Genomic_DNA"/>
</dbReference>
<keyword evidence="3 5" id="KW-1133">Transmembrane helix</keyword>
<dbReference type="GO" id="GO:0032259">
    <property type="term" value="P:methylation"/>
    <property type="evidence" value="ECO:0007669"/>
    <property type="project" value="UniProtKB-KW"/>
</dbReference>
<dbReference type="RefSeq" id="WP_133391004.1">
    <property type="nucleotide sequence ID" value="NZ_SMUW01000034.1"/>
</dbReference>
<keyword evidence="7" id="KW-0489">Methyltransferase</keyword>
<dbReference type="AlphaFoldDB" id="A0A4R5UYD4"/>
<reference evidence="7 8" key="1">
    <citation type="submission" date="2019-03" db="EMBL/GenBank/DDBJ databases">
        <title>Algoriphagus aquimaris sp. nov., isolated form marine sediment in Pohang, Korea.</title>
        <authorList>
            <person name="Kim J."/>
            <person name="Yoon S.-H."/>
            <person name="Lee S.-S."/>
        </authorList>
    </citation>
    <scope>NUCLEOTIDE SEQUENCE [LARGE SCALE GENOMIC DNA]</scope>
    <source>
        <strain evidence="7 8">F21</strain>
    </source>
</reference>
<feature type="domain" description="NnrU" evidence="6">
    <location>
        <begin position="6"/>
        <end position="169"/>
    </location>
</feature>
<dbReference type="PANTHER" id="PTHR43847">
    <property type="entry name" value="BLL3993 PROTEIN"/>
    <property type="match status" value="1"/>
</dbReference>
<keyword evidence="2 5" id="KW-0812">Transmembrane</keyword>
<evidence type="ECO:0000256" key="1">
    <source>
        <dbReference type="ARBA" id="ARBA00004141"/>
    </source>
</evidence>
<accession>A0A4R5UYD4</accession>
<evidence type="ECO:0000259" key="6">
    <source>
        <dbReference type="Pfam" id="PF07298"/>
    </source>
</evidence>
<dbReference type="GO" id="GO:0016020">
    <property type="term" value="C:membrane"/>
    <property type="evidence" value="ECO:0007669"/>
    <property type="project" value="UniProtKB-SubCell"/>
</dbReference>
<evidence type="ECO:0000256" key="4">
    <source>
        <dbReference type="ARBA" id="ARBA00023136"/>
    </source>
</evidence>
<organism evidence="7 8">
    <name type="scientific">Algoriphagus formosus</name>
    <dbReference type="NCBI Taxonomy" id="2007308"/>
    <lineage>
        <taxon>Bacteria</taxon>
        <taxon>Pseudomonadati</taxon>
        <taxon>Bacteroidota</taxon>
        <taxon>Cytophagia</taxon>
        <taxon>Cytophagales</taxon>
        <taxon>Cyclobacteriaceae</taxon>
        <taxon>Algoriphagus</taxon>
    </lineage>
</organism>
<dbReference type="Pfam" id="PF07298">
    <property type="entry name" value="NnrU"/>
    <property type="match status" value="1"/>
</dbReference>